<dbReference type="InterPro" id="IPR029060">
    <property type="entry name" value="PIN-like_dom_sf"/>
</dbReference>
<dbReference type="Gene3D" id="3.40.50.1010">
    <property type="entry name" value="5'-nuclease"/>
    <property type="match status" value="1"/>
</dbReference>
<evidence type="ECO:0000313" key="2">
    <source>
        <dbReference type="Proteomes" id="UP000293764"/>
    </source>
</evidence>
<protein>
    <recommendedName>
        <fullName evidence="3">PIN domain-containing protein</fullName>
    </recommendedName>
</protein>
<dbReference type="AlphaFoldDB" id="A0A4Q5N631"/>
<gene>
    <name evidence="1" type="ORF">EUA98_07585</name>
</gene>
<keyword evidence="2" id="KW-1185">Reference proteome</keyword>
<evidence type="ECO:0008006" key="3">
    <source>
        <dbReference type="Google" id="ProtNLM"/>
    </source>
</evidence>
<dbReference type="EMBL" id="SDWW01000014">
    <property type="protein sequence ID" value="RYV51631.1"/>
    <property type="molecule type" value="Genomic_DNA"/>
</dbReference>
<comment type="caution">
    <text evidence="1">The sequence shown here is derived from an EMBL/GenBank/DDBJ whole genome shotgun (WGS) entry which is preliminary data.</text>
</comment>
<reference evidence="1 2" key="1">
    <citation type="submission" date="2019-01" db="EMBL/GenBank/DDBJ databases">
        <title>Novel species of Cellulomonas.</title>
        <authorList>
            <person name="Liu Q."/>
            <person name="Xin Y.-H."/>
        </authorList>
    </citation>
    <scope>NUCLEOTIDE SEQUENCE [LARGE SCALE GENOMIC DNA]</scope>
    <source>
        <strain evidence="1 2">HLT2-17</strain>
    </source>
</reference>
<proteinExistence type="predicted"/>
<dbReference type="SUPFAM" id="SSF88723">
    <property type="entry name" value="PIN domain-like"/>
    <property type="match status" value="1"/>
</dbReference>
<dbReference type="Proteomes" id="UP000293764">
    <property type="component" value="Unassembled WGS sequence"/>
</dbReference>
<name>A0A4Q5N631_9MICO</name>
<sequence>MQVYVDGSSLRRYLVDVPGAAEWRAWAATHETSFVTSPLGLMEFHRAADGLDAARRTRAFEVRETIAVRRFSDQAIRTAAMALTVLSPFGALHLGVASSDPEISTLATYDKLLARVAAIYGLTVVSPGSVDGWWER</sequence>
<evidence type="ECO:0000313" key="1">
    <source>
        <dbReference type="EMBL" id="RYV51631.1"/>
    </source>
</evidence>
<organism evidence="1 2">
    <name type="scientific">Pengzhenrongella frigida</name>
    <dbReference type="NCBI Taxonomy" id="1259133"/>
    <lineage>
        <taxon>Bacteria</taxon>
        <taxon>Bacillati</taxon>
        <taxon>Actinomycetota</taxon>
        <taxon>Actinomycetes</taxon>
        <taxon>Micrococcales</taxon>
        <taxon>Pengzhenrongella</taxon>
    </lineage>
</organism>
<accession>A0A4Q5N631</accession>
<dbReference type="OrthoDB" id="5143352at2"/>